<feature type="transmembrane region" description="Helical" evidence="1">
    <location>
        <begin position="85"/>
        <end position="101"/>
    </location>
</feature>
<dbReference type="Proteomes" id="UP000235828">
    <property type="component" value="Chromosome B"/>
</dbReference>
<gene>
    <name evidence="2" type="ORF">VTAP4600_B0216</name>
</gene>
<evidence type="ECO:0000256" key="1">
    <source>
        <dbReference type="SAM" id="Phobius"/>
    </source>
</evidence>
<reference evidence="2 3" key="1">
    <citation type="submission" date="2017-10" db="EMBL/GenBank/DDBJ databases">
        <authorList>
            <person name="Banno H."/>
            <person name="Chua N.-H."/>
        </authorList>
    </citation>
    <scope>NUCLEOTIDE SEQUENCE [LARGE SCALE GENOMIC DNA]</scope>
    <source>
        <strain evidence="2">Vibrio tapetis CECT4600</strain>
    </source>
</reference>
<keyword evidence="1" id="KW-0472">Membrane</keyword>
<evidence type="ECO:0000313" key="3">
    <source>
        <dbReference type="Proteomes" id="UP000235828"/>
    </source>
</evidence>
<protein>
    <submittedName>
        <fullName evidence="2">Uncharacterized protein</fullName>
    </submittedName>
</protein>
<name>A0A2N8ZIU9_9VIBR</name>
<dbReference type="KEGG" id="vta:B0216"/>
<keyword evidence="3" id="KW-1185">Reference proteome</keyword>
<keyword evidence="1" id="KW-1133">Transmembrane helix</keyword>
<proteinExistence type="predicted"/>
<sequence length="145" mass="15665">MNKRIASIHRVAGMMAFFMIFSFFASTLTVELFGDHHTILAVKTSILYAMGLLVLMMAVTGITGAKLAPNARGGVIGKKKKRMPFIAMNGLLILVPSAIYLQSLASQGQFGALFYSVQALELLAGGTNLILMGLNIKDGIKMKKR</sequence>
<evidence type="ECO:0000313" key="2">
    <source>
        <dbReference type="EMBL" id="SON51827.1"/>
    </source>
</evidence>
<keyword evidence="1" id="KW-0812">Transmembrane</keyword>
<dbReference type="AlphaFoldDB" id="A0A2N8ZIU9"/>
<feature type="transmembrane region" description="Helical" evidence="1">
    <location>
        <begin position="12"/>
        <end position="34"/>
    </location>
</feature>
<feature type="transmembrane region" description="Helical" evidence="1">
    <location>
        <begin position="46"/>
        <end position="65"/>
    </location>
</feature>
<feature type="transmembrane region" description="Helical" evidence="1">
    <location>
        <begin position="113"/>
        <end position="136"/>
    </location>
</feature>
<dbReference type="RefSeq" id="WP_102525441.1">
    <property type="nucleotide sequence ID" value="NZ_LT960612.1"/>
</dbReference>
<accession>A0A2N8ZIU9</accession>
<dbReference type="EMBL" id="LT960612">
    <property type="protein sequence ID" value="SON51827.1"/>
    <property type="molecule type" value="Genomic_DNA"/>
</dbReference>
<dbReference type="OrthoDB" id="5195601at2"/>
<organism evidence="2 3">
    <name type="scientific">Vibrio tapetis subsp. tapetis</name>
    <dbReference type="NCBI Taxonomy" id="1671868"/>
    <lineage>
        <taxon>Bacteria</taxon>
        <taxon>Pseudomonadati</taxon>
        <taxon>Pseudomonadota</taxon>
        <taxon>Gammaproteobacteria</taxon>
        <taxon>Vibrionales</taxon>
        <taxon>Vibrionaceae</taxon>
        <taxon>Vibrio</taxon>
    </lineage>
</organism>